<evidence type="ECO:0000313" key="2">
    <source>
        <dbReference type="Proteomes" id="UP000326757"/>
    </source>
</evidence>
<keyword evidence="2" id="KW-1185">Reference proteome</keyword>
<comment type="caution">
    <text evidence="1">The sequence shown here is derived from an EMBL/GenBank/DDBJ whole genome shotgun (WGS) entry which is preliminary data.</text>
</comment>
<sequence length="117" mass="13561">MTNYSGQVTTRTMLTRWMVMDRGRGAGEISIRGHFSGRWFDLARCGGCHIGCGAIWAQRQPQNWLCHLGKHSYRIIDMFILQEYVCHMTKWLPPTIQSTYSEIPRSLHVFFPPIQGM</sequence>
<accession>A0A5N6K6L4</accession>
<evidence type="ECO:0000313" key="1">
    <source>
        <dbReference type="EMBL" id="KAB8298224.1"/>
    </source>
</evidence>
<proteinExistence type="predicted"/>
<name>A0A5N6K6L4_MONLA</name>
<dbReference type="Proteomes" id="UP000326757">
    <property type="component" value="Unassembled WGS sequence"/>
</dbReference>
<organism evidence="1 2">
    <name type="scientific">Monilinia laxa</name>
    <name type="common">Brown rot fungus</name>
    <name type="synonym">Sclerotinia laxa</name>
    <dbReference type="NCBI Taxonomy" id="61186"/>
    <lineage>
        <taxon>Eukaryota</taxon>
        <taxon>Fungi</taxon>
        <taxon>Dikarya</taxon>
        <taxon>Ascomycota</taxon>
        <taxon>Pezizomycotina</taxon>
        <taxon>Leotiomycetes</taxon>
        <taxon>Helotiales</taxon>
        <taxon>Sclerotiniaceae</taxon>
        <taxon>Monilinia</taxon>
    </lineage>
</organism>
<dbReference type="AlphaFoldDB" id="A0A5N6K6L4"/>
<dbReference type="EMBL" id="VIGI01000007">
    <property type="protein sequence ID" value="KAB8298224.1"/>
    <property type="molecule type" value="Genomic_DNA"/>
</dbReference>
<reference evidence="1 2" key="1">
    <citation type="submission" date="2019-06" db="EMBL/GenBank/DDBJ databases">
        <title>Genome Sequence of the Brown Rot Fungal Pathogen Monilinia laxa.</title>
        <authorList>
            <person name="De Miccolis Angelini R.M."/>
            <person name="Landi L."/>
            <person name="Abate D."/>
            <person name="Pollastro S."/>
            <person name="Romanazzi G."/>
            <person name="Faretra F."/>
        </authorList>
    </citation>
    <scope>NUCLEOTIDE SEQUENCE [LARGE SCALE GENOMIC DNA]</scope>
    <source>
        <strain evidence="1 2">Mlax316</strain>
    </source>
</reference>
<protein>
    <submittedName>
        <fullName evidence="1">Uncharacterized protein</fullName>
    </submittedName>
</protein>
<gene>
    <name evidence="1" type="ORF">EYC80_001961</name>
</gene>